<dbReference type="PROSITE" id="PS50850">
    <property type="entry name" value="MFS"/>
    <property type="match status" value="1"/>
</dbReference>
<proteinExistence type="predicted"/>
<dbReference type="InterPro" id="IPR020846">
    <property type="entry name" value="MFS_dom"/>
</dbReference>
<dbReference type="Pfam" id="PF07690">
    <property type="entry name" value="MFS_1"/>
    <property type="match status" value="1"/>
</dbReference>
<sequence length="419" mass="44910">MKNQRILLSLFAIYFVFAILLNSVGTVILQVINTYGVSKSAASVLEGFKDIPIGIVSFLVASQLPRLGFKRAMLVGLAIVTAACVVMPLVPGFWTTKLLFLSVGVAFALVKVAVYSTVGLLARGRKEHASLLNTLEGVFMVGVLGGYWLFSAFIDSSNSGSTAWLGVYWVLAVICAIAFVLLWVTPLEESGTRVEGASPRQDFLAMVKLMAKPLVYIYVISVFVYVLIEQGIGSWLPTFNNEILKLPTAMSVQAASIFAASLALGRLGAGVIMRRVHWYPVLNICLLAMAMLVLLSLPLANNIEPNPSVNWLSAPIAAFVLPLIGLFMAPVYPAINSVMLSALPTHQHSAMTGLLVIFSALGGTTGSLITGSVFEAFDGQVAFYLSLIPITVILISLFFFRRAVERGDERVASAAAPAG</sequence>
<keyword evidence="9" id="KW-1185">Reference proteome</keyword>
<feature type="transmembrane region" description="Helical" evidence="6">
    <location>
        <begin position="248"/>
        <end position="269"/>
    </location>
</feature>
<evidence type="ECO:0000259" key="7">
    <source>
        <dbReference type="PROSITE" id="PS50850"/>
    </source>
</evidence>
<keyword evidence="2" id="KW-1003">Cell membrane</keyword>
<dbReference type="PANTHER" id="PTHR43702:SF11">
    <property type="entry name" value="L-FUCOSE-PROTON SYMPORTER"/>
    <property type="match status" value="1"/>
</dbReference>
<dbReference type="GO" id="GO:0022857">
    <property type="term" value="F:transmembrane transporter activity"/>
    <property type="evidence" value="ECO:0007669"/>
    <property type="project" value="InterPro"/>
</dbReference>
<evidence type="ECO:0000256" key="2">
    <source>
        <dbReference type="ARBA" id="ARBA00022475"/>
    </source>
</evidence>
<dbReference type="InterPro" id="IPR050375">
    <property type="entry name" value="MFS_TsgA-like"/>
</dbReference>
<dbReference type="InterPro" id="IPR011701">
    <property type="entry name" value="MFS"/>
</dbReference>
<feature type="transmembrane region" description="Helical" evidence="6">
    <location>
        <begin position="166"/>
        <end position="184"/>
    </location>
</feature>
<feature type="transmembrane region" description="Helical" evidence="6">
    <location>
        <begin position="7"/>
        <end position="29"/>
    </location>
</feature>
<reference evidence="8" key="1">
    <citation type="journal article" date="2022" name="Arch. Microbiol.">
        <title>Microbulbifer okhotskensis sp. nov., isolated from a deep bottom sediment of the Okhotsk Sea.</title>
        <authorList>
            <person name="Romanenko L."/>
            <person name="Kurilenko V."/>
            <person name="Otstavnykh N."/>
            <person name="Velansky P."/>
            <person name="Isaeva M."/>
            <person name="Mikhailov V."/>
        </authorList>
    </citation>
    <scope>NUCLEOTIDE SEQUENCE</scope>
    <source>
        <strain evidence="8">OS29</strain>
    </source>
</reference>
<feature type="transmembrane region" description="Helical" evidence="6">
    <location>
        <begin position="353"/>
        <end position="374"/>
    </location>
</feature>
<comment type="subcellular location">
    <subcellularLocation>
        <location evidence="1">Cell inner membrane</location>
        <topology evidence="1">Multi-pass membrane protein</topology>
    </subcellularLocation>
</comment>
<evidence type="ECO:0000256" key="6">
    <source>
        <dbReference type="SAM" id="Phobius"/>
    </source>
</evidence>
<keyword evidence="5 6" id="KW-0472">Membrane</keyword>
<keyword evidence="4 6" id="KW-1133">Transmembrane helix</keyword>
<feature type="transmembrane region" description="Helical" evidence="6">
    <location>
        <begin position="380"/>
        <end position="400"/>
    </location>
</feature>
<evidence type="ECO:0000256" key="5">
    <source>
        <dbReference type="ARBA" id="ARBA00023136"/>
    </source>
</evidence>
<dbReference type="PANTHER" id="PTHR43702">
    <property type="entry name" value="L-FUCOSE-PROTON SYMPORTER"/>
    <property type="match status" value="1"/>
</dbReference>
<feature type="transmembrane region" description="Helical" evidence="6">
    <location>
        <begin position="312"/>
        <end position="332"/>
    </location>
</feature>
<feature type="transmembrane region" description="Helical" evidence="6">
    <location>
        <begin position="41"/>
        <end position="61"/>
    </location>
</feature>
<dbReference type="AlphaFoldDB" id="A0A9X2J7M9"/>
<keyword evidence="3 6" id="KW-0812">Transmembrane</keyword>
<comment type="caution">
    <text evidence="8">The sequence shown here is derived from an EMBL/GenBank/DDBJ whole genome shotgun (WGS) entry which is preliminary data.</text>
</comment>
<dbReference type="GO" id="GO:0005886">
    <property type="term" value="C:plasma membrane"/>
    <property type="evidence" value="ECO:0007669"/>
    <property type="project" value="UniProtKB-SubCell"/>
</dbReference>
<dbReference type="RefSeq" id="WP_252471169.1">
    <property type="nucleotide sequence ID" value="NZ_JALBWM010000094.1"/>
</dbReference>
<evidence type="ECO:0000256" key="4">
    <source>
        <dbReference type="ARBA" id="ARBA00022989"/>
    </source>
</evidence>
<feature type="transmembrane region" description="Helical" evidence="6">
    <location>
        <begin position="134"/>
        <end position="154"/>
    </location>
</feature>
<dbReference type="SUPFAM" id="SSF103473">
    <property type="entry name" value="MFS general substrate transporter"/>
    <property type="match status" value="1"/>
</dbReference>
<evidence type="ECO:0000256" key="3">
    <source>
        <dbReference type="ARBA" id="ARBA00022692"/>
    </source>
</evidence>
<feature type="transmembrane region" description="Helical" evidence="6">
    <location>
        <begin position="100"/>
        <end position="122"/>
    </location>
</feature>
<feature type="transmembrane region" description="Helical" evidence="6">
    <location>
        <begin position="205"/>
        <end position="228"/>
    </location>
</feature>
<feature type="transmembrane region" description="Helical" evidence="6">
    <location>
        <begin position="73"/>
        <end position="94"/>
    </location>
</feature>
<dbReference type="InterPro" id="IPR036259">
    <property type="entry name" value="MFS_trans_sf"/>
</dbReference>
<name>A0A9X2J7M9_9GAMM</name>
<dbReference type="EMBL" id="JALBWM010000094">
    <property type="protein sequence ID" value="MCO1335955.1"/>
    <property type="molecule type" value="Genomic_DNA"/>
</dbReference>
<evidence type="ECO:0000256" key="1">
    <source>
        <dbReference type="ARBA" id="ARBA00004429"/>
    </source>
</evidence>
<dbReference type="Proteomes" id="UP001139028">
    <property type="component" value="Unassembled WGS sequence"/>
</dbReference>
<dbReference type="Gene3D" id="1.20.1250.20">
    <property type="entry name" value="MFS general substrate transporter like domains"/>
    <property type="match status" value="1"/>
</dbReference>
<protein>
    <submittedName>
        <fullName evidence="8">MFS transporter</fullName>
    </submittedName>
</protein>
<feature type="transmembrane region" description="Helical" evidence="6">
    <location>
        <begin position="281"/>
        <end position="300"/>
    </location>
</feature>
<accession>A0A9X2J7M9</accession>
<feature type="domain" description="Major facilitator superfamily (MFS) profile" evidence="7">
    <location>
        <begin position="6"/>
        <end position="404"/>
    </location>
</feature>
<gene>
    <name evidence="8" type="ORF">MO867_16600</name>
</gene>
<evidence type="ECO:0000313" key="9">
    <source>
        <dbReference type="Proteomes" id="UP001139028"/>
    </source>
</evidence>
<evidence type="ECO:0000313" key="8">
    <source>
        <dbReference type="EMBL" id="MCO1335955.1"/>
    </source>
</evidence>
<organism evidence="8 9">
    <name type="scientific">Microbulbifer okhotskensis</name>
    <dbReference type="NCBI Taxonomy" id="2926617"/>
    <lineage>
        <taxon>Bacteria</taxon>
        <taxon>Pseudomonadati</taxon>
        <taxon>Pseudomonadota</taxon>
        <taxon>Gammaproteobacteria</taxon>
        <taxon>Cellvibrionales</taxon>
        <taxon>Microbulbiferaceae</taxon>
        <taxon>Microbulbifer</taxon>
    </lineage>
</organism>